<dbReference type="InterPro" id="IPR023733">
    <property type="entry name" value="Pyrophosphatase_Ppax"/>
</dbReference>
<dbReference type="HAMAP" id="MF_01250">
    <property type="entry name" value="Pyrophosphat_PpaX"/>
    <property type="match status" value="1"/>
</dbReference>
<accession>A0ABW4MNA1</accession>
<dbReference type="SFLD" id="SFLDG01135">
    <property type="entry name" value="C1.5.6:_HAD__Beta-PGM__Phospha"/>
    <property type="match status" value="1"/>
</dbReference>
<dbReference type="EMBL" id="JBHUEK010000010">
    <property type="protein sequence ID" value="MFD1778614.1"/>
    <property type="molecule type" value="Genomic_DNA"/>
</dbReference>
<sequence>MAIKTLLFDLDGTLIDTNELILQSFLHTFGKYFPERNYNREDILPFNGPTLHESFSSVDPDRAEEMIAEYRKFNHEKHDELVTEFPGVFDTIKTLKEKGYKIGVVTTKVRKTVNMGLQLTKLDQFFDVVVTLDDVTNPKPDPEPVLLALKMLDSTPEEAIMVGDNYQDIVAGQKAGTKTAGVAWSHKGKDFLLEYNPDFMLENMSDLLDLVSVKG</sequence>
<dbReference type="SFLD" id="SFLDG01129">
    <property type="entry name" value="C1.5:_HAD__Beta-PGM__Phosphata"/>
    <property type="match status" value="1"/>
</dbReference>
<dbReference type="NCBIfam" id="TIGR01549">
    <property type="entry name" value="HAD-SF-IA-v1"/>
    <property type="match status" value="1"/>
</dbReference>
<dbReference type="InterPro" id="IPR036412">
    <property type="entry name" value="HAD-like_sf"/>
</dbReference>
<gene>
    <name evidence="3 4" type="primary">ppaX</name>
    <name evidence="4" type="ORF">ACFSFW_08035</name>
</gene>
<dbReference type="PRINTS" id="PR00413">
    <property type="entry name" value="HADHALOGNASE"/>
</dbReference>
<protein>
    <recommendedName>
        <fullName evidence="3">Pyrophosphatase PpaX</fullName>
        <ecNumber evidence="3">3.6.1.1</ecNumber>
    </recommendedName>
</protein>
<dbReference type="Proteomes" id="UP001597227">
    <property type="component" value="Unassembled WGS sequence"/>
</dbReference>
<comment type="similarity">
    <text evidence="3">Belongs to the HAD-like hydrolase superfamily. PpaX family.</text>
</comment>
<dbReference type="InterPro" id="IPR006439">
    <property type="entry name" value="HAD-SF_hydro_IA"/>
</dbReference>
<dbReference type="NCBIfam" id="NF009804">
    <property type="entry name" value="PRK13288.1"/>
    <property type="match status" value="1"/>
</dbReference>
<dbReference type="InterPro" id="IPR023198">
    <property type="entry name" value="PGP-like_dom2"/>
</dbReference>
<reference evidence="5" key="1">
    <citation type="journal article" date="2019" name="Int. J. Syst. Evol. Microbiol.">
        <title>The Global Catalogue of Microorganisms (GCM) 10K type strain sequencing project: providing services to taxonomists for standard genome sequencing and annotation.</title>
        <authorList>
            <consortium name="The Broad Institute Genomics Platform"/>
            <consortium name="The Broad Institute Genome Sequencing Center for Infectious Disease"/>
            <person name="Wu L."/>
            <person name="Ma J."/>
        </authorList>
    </citation>
    <scope>NUCLEOTIDE SEQUENCE [LARGE SCALE GENOMIC DNA]</scope>
    <source>
        <strain evidence="5">CCUG 15531</strain>
    </source>
</reference>
<feature type="active site" description="Nucleophile" evidence="3">
    <location>
        <position position="9"/>
    </location>
</feature>
<evidence type="ECO:0000313" key="4">
    <source>
        <dbReference type="EMBL" id="MFD1778614.1"/>
    </source>
</evidence>
<dbReference type="PANTHER" id="PTHR43434">
    <property type="entry name" value="PHOSPHOGLYCOLATE PHOSPHATASE"/>
    <property type="match status" value="1"/>
</dbReference>
<comment type="caution">
    <text evidence="4">The sequence shown here is derived from an EMBL/GenBank/DDBJ whole genome shotgun (WGS) entry which is preliminary data.</text>
</comment>
<dbReference type="EC" id="3.6.1.1" evidence="3"/>
<dbReference type="SUPFAM" id="SSF56784">
    <property type="entry name" value="HAD-like"/>
    <property type="match status" value="1"/>
</dbReference>
<name>A0ABW4MNA1_9BACI</name>
<dbReference type="GO" id="GO:0004427">
    <property type="term" value="F:inorganic diphosphate phosphatase activity"/>
    <property type="evidence" value="ECO:0007669"/>
    <property type="project" value="UniProtKB-EC"/>
</dbReference>
<dbReference type="InterPro" id="IPR041492">
    <property type="entry name" value="HAD_2"/>
</dbReference>
<evidence type="ECO:0000313" key="5">
    <source>
        <dbReference type="Proteomes" id="UP001597227"/>
    </source>
</evidence>
<dbReference type="SFLD" id="SFLDS00003">
    <property type="entry name" value="Haloacid_Dehalogenase"/>
    <property type="match status" value="1"/>
</dbReference>
<comment type="catalytic activity">
    <reaction evidence="3">
        <text>diphosphate + H2O = 2 phosphate + H(+)</text>
        <dbReference type="Rhea" id="RHEA:24576"/>
        <dbReference type="ChEBI" id="CHEBI:15377"/>
        <dbReference type="ChEBI" id="CHEBI:15378"/>
        <dbReference type="ChEBI" id="CHEBI:33019"/>
        <dbReference type="ChEBI" id="CHEBI:43474"/>
        <dbReference type="EC" id="3.6.1.1"/>
    </reaction>
</comment>
<dbReference type="InterPro" id="IPR050155">
    <property type="entry name" value="HAD-like_hydrolase_sf"/>
</dbReference>
<dbReference type="PANTHER" id="PTHR43434:SF26">
    <property type="entry name" value="PYROPHOSPHATASE PPAX"/>
    <property type="match status" value="1"/>
</dbReference>
<evidence type="ECO:0000256" key="3">
    <source>
        <dbReference type="HAMAP-Rule" id="MF_01250"/>
    </source>
</evidence>
<comment type="cofactor">
    <cofactor evidence="3">
        <name>Mg(2+)</name>
        <dbReference type="ChEBI" id="CHEBI:18420"/>
    </cofactor>
</comment>
<evidence type="ECO:0000256" key="1">
    <source>
        <dbReference type="ARBA" id="ARBA00022801"/>
    </source>
</evidence>
<dbReference type="RefSeq" id="WP_304216596.1">
    <property type="nucleotide sequence ID" value="NZ_JBHUEK010000010.1"/>
</dbReference>
<keyword evidence="1 3" id="KW-0378">Hydrolase</keyword>
<keyword evidence="5" id="KW-1185">Reference proteome</keyword>
<dbReference type="Gene3D" id="1.10.150.240">
    <property type="entry name" value="Putative phosphatase, domain 2"/>
    <property type="match status" value="1"/>
</dbReference>
<keyword evidence="2 3" id="KW-0460">Magnesium</keyword>
<dbReference type="Gene3D" id="3.40.50.1000">
    <property type="entry name" value="HAD superfamily/HAD-like"/>
    <property type="match status" value="1"/>
</dbReference>
<organism evidence="4 5">
    <name type="scientific">Fredinandcohnia salidurans</name>
    <dbReference type="NCBI Taxonomy" id="2595041"/>
    <lineage>
        <taxon>Bacteria</taxon>
        <taxon>Bacillati</taxon>
        <taxon>Bacillota</taxon>
        <taxon>Bacilli</taxon>
        <taxon>Bacillales</taxon>
        <taxon>Bacillaceae</taxon>
        <taxon>Fredinandcohnia</taxon>
    </lineage>
</organism>
<dbReference type="InterPro" id="IPR023214">
    <property type="entry name" value="HAD_sf"/>
</dbReference>
<proteinExistence type="inferred from homology"/>
<comment type="function">
    <text evidence="3">Hydrolyzes pyrophosphate formed during P-Ser-HPr dephosphorylation by HPrK/P. Might play a role in controlling the intracellular pyrophosphate pool.</text>
</comment>
<evidence type="ECO:0000256" key="2">
    <source>
        <dbReference type="ARBA" id="ARBA00022842"/>
    </source>
</evidence>
<dbReference type="Pfam" id="PF13419">
    <property type="entry name" value="HAD_2"/>
    <property type="match status" value="1"/>
</dbReference>
<dbReference type="CDD" id="cd02616">
    <property type="entry name" value="HAD_PPase"/>
    <property type="match status" value="1"/>
</dbReference>
<dbReference type="NCBIfam" id="TIGR01509">
    <property type="entry name" value="HAD-SF-IA-v3"/>
    <property type="match status" value="1"/>
</dbReference>